<accession>A0ACB9N9D5</accession>
<organism evidence="1 2">
    <name type="scientific">Bauhinia variegata</name>
    <name type="common">Purple orchid tree</name>
    <name type="synonym">Phanera variegata</name>
    <dbReference type="NCBI Taxonomy" id="167791"/>
    <lineage>
        <taxon>Eukaryota</taxon>
        <taxon>Viridiplantae</taxon>
        <taxon>Streptophyta</taxon>
        <taxon>Embryophyta</taxon>
        <taxon>Tracheophyta</taxon>
        <taxon>Spermatophyta</taxon>
        <taxon>Magnoliopsida</taxon>
        <taxon>eudicotyledons</taxon>
        <taxon>Gunneridae</taxon>
        <taxon>Pentapetalae</taxon>
        <taxon>rosids</taxon>
        <taxon>fabids</taxon>
        <taxon>Fabales</taxon>
        <taxon>Fabaceae</taxon>
        <taxon>Cercidoideae</taxon>
        <taxon>Cercideae</taxon>
        <taxon>Bauhiniinae</taxon>
        <taxon>Bauhinia</taxon>
    </lineage>
</organism>
<reference evidence="1 2" key="1">
    <citation type="journal article" date="2022" name="DNA Res.">
        <title>Chromosomal-level genome assembly of the orchid tree Bauhinia variegata (Leguminosae; Cercidoideae) supports the allotetraploid origin hypothesis of Bauhinia.</title>
        <authorList>
            <person name="Zhong Y."/>
            <person name="Chen Y."/>
            <person name="Zheng D."/>
            <person name="Pang J."/>
            <person name="Liu Y."/>
            <person name="Luo S."/>
            <person name="Meng S."/>
            <person name="Qian L."/>
            <person name="Wei D."/>
            <person name="Dai S."/>
            <person name="Zhou R."/>
        </authorList>
    </citation>
    <scope>NUCLEOTIDE SEQUENCE [LARGE SCALE GENOMIC DNA]</scope>
    <source>
        <strain evidence="1">BV-YZ2020</strain>
    </source>
</reference>
<proteinExistence type="predicted"/>
<evidence type="ECO:0000313" key="2">
    <source>
        <dbReference type="Proteomes" id="UP000828941"/>
    </source>
</evidence>
<evidence type="ECO:0000313" key="1">
    <source>
        <dbReference type="EMBL" id="KAI4332977.1"/>
    </source>
</evidence>
<sequence>MCLPLTVIFDQVGNEGESLLHVAAHFGQEKITELIACHYPALLTRRNINGDTALHVAAKASSSNVIMVILSQYAAEKANSSGNSMDNGGGELTRLINELGNTALHEAVYSKHLNGVILLAFADKAVAHFLNKADRSPLYLGVVLNLDKEVLDHLLQAPFPDDKLPLPSYHGNSALHAAIATENLALLNHILEKRPELMYLRDEDGGLPLHYAAFLGYLLGVRALLKKSTLTAVEWNKKGNCPIHLACKEGNVQVVKEFLQQEWPIGTNLLNKKSQNILHVAAKSGKDNVVKYLLSNQNAKNLIVNEQDKNGNTPLHLASGEFYLGVLFSLTQDKRIDMSIRNNEGLTATDVAMMKCEVPLTTRELVSWAILRSVGVSAEARTNKVVRMLRHHDRVMPKFERIRDRVNTIALMAVLIASVTFSAGFAVPGGVYSSDDPNPQKRGTAVLVNTTWFQIFTICNTIAMSSSTAASFILLWSQLGDVDLSMNIFGFTFTLVSWAIMAMLLAFIAALRLVVSHVSWLANVLTVIGIIFLYAIFSFFLGSWVPYAHFFGFGFPRQCVDFYLKITILIYGRLRKISKDQGQIEGPAL</sequence>
<dbReference type="EMBL" id="CM039432">
    <property type="protein sequence ID" value="KAI4332977.1"/>
    <property type="molecule type" value="Genomic_DNA"/>
</dbReference>
<name>A0ACB9N9D5_BAUVA</name>
<dbReference type="Proteomes" id="UP000828941">
    <property type="component" value="Chromosome 7"/>
</dbReference>
<comment type="caution">
    <text evidence="1">The sequence shown here is derived from an EMBL/GenBank/DDBJ whole genome shotgun (WGS) entry which is preliminary data.</text>
</comment>
<protein>
    <submittedName>
        <fullName evidence="1">Uncharacterized protein</fullName>
    </submittedName>
</protein>
<gene>
    <name evidence="1" type="ORF">L6164_017837</name>
</gene>
<keyword evidence="2" id="KW-1185">Reference proteome</keyword>